<dbReference type="Proteomes" id="UP000076079">
    <property type="component" value="Chromosome"/>
</dbReference>
<evidence type="ECO:0000256" key="5">
    <source>
        <dbReference type="SAM" id="MobiDB-lite"/>
    </source>
</evidence>
<dbReference type="Pfam" id="PF18884">
    <property type="entry name" value="TSP3_bac"/>
    <property type="match status" value="1"/>
</dbReference>
<evidence type="ECO:0000256" key="2">
    <source>
        <dbReference type="ARBA" id="ARBA00022525"/>
    </source>
</evidence>
<dbReference type="Gene3D" id="2.60.290.11">
    <property type="entry name" value="TM1070-like"/>
    <property type="match status" value="3"/>
</dbReference>
<evidence type="ECO:0000313" key="6">
    <source>
        <dbReference type="EMBL" id="AMY12118.1"/>
    </source>
</evidence>
<dbReference type="SUPFAM" id="SSF89232">
    <property type="entry name" value="Hypothetical protein TM1070"/>
    <property type="match status" value="1"/>
</dbReference>
<accession>A0A143PV97</accession>
<reference evidence="7" key="2">
    <citation type="submission" date="2016-04" db="EMBL/GenBank/DDBJ databases">
        <title>First Complete Genome Sequence of a Subdivision 6 Acidobacterium.</title>
        <authorList>
            <person name="Huang S."/>
            <person name="Vieira S."/>
            <person name="Bunk B."/>
            <person name="Riedel T."/>
            <person name="Sproeer C."/>
            <person name="Overmann J."/>
        </authorList>
    </citation>
    <scope>NUCLEOTIDE SEQUENCE [LARGE SCALE GENOMIC DNA]</scope>
    <source>
        <strain evidence="7">DSM 100886 HEG_-6_39</strain>
    </source>
</reference>
<comment type="subcellular location">
    <subcellularLocation>
        <location evidence="1">Secreted</location>
    </subcellularLocation>
</comment>
<keyword evidence="2" id="KW-0964">Secreted</keyword>
<feature type="compositionally biased region" description="Low complexity" evidence="5">
    <location>
        <begin position="111"/>
        <end position="122"/>
    </location>
</feature>
<dbReference type="InterPro" id="IPR059100">
    <property type="entry name" value="TSP3_bac"/>
</dbReference>
<keyword evidence="3" id="KW-0732">Signal</keyword>
<organism evidence="6 7">
    <name type="scientific">Luteitalea pratensis</name>
    <dbReference type="NCBI Taxonomy" id="1855912"/>
    <lineage>
        <taxon>Bacteria</taxon>
        <taxon>Pseudomonadati</taxon>
        <taxon>Acidobacteriota</taxon>
        <taxon>Vicinamibacteria</taxon>
        <taxon>Vicinamibacterales</taxon>
        <taxon>Vicinamibacteraceae</taxon>
        <taxon>Luteitalea</taxon>
    </lineage>
</organism>
<proteinExistence type="predicted"/>
<feature type="region of interest" description="Disordered" evidence="5">
    <location>
        <begin position="92"/>
        <end position="122"/>
    </location>
</feature>
<gene>
    <name evidence="6" type="ORF">LuPra_05390</name>
</gene>
<sequence length="587" mass="63654">MTFMTFHGVYVATSPDGIHWDRPRLVWRDLPIHVQVPGKTWFAYPSFVSPDQPTQETTGQHGYVYFARGFFGLSPPHVMSRLRFDIRIPSGATTDTDGDGLPDGWEQANGLDPSSPSDAALDSDTDGITNAQEYVAGTHPRGVFTRYLAEGASNKFFETSIALLNTASEPAHVLLSYQAADRTVRKETVVVGPESRRTITPGLLPGMQSAEFATTIESDAPIVVDRTMRWPPGVNAYGSHADRAVVAPGTTWYLAEGATHSGFDLFYLIENPGDQAADVSVEFLRPPPLGPTQSTYHVDPRSRFTLWVDTLPGLGDTDVSAVLRSNVPIIVERAMYLTGAGRAFEAGHESAGIAAPESDWFFAEGATGDYFDMFILLANPDDRSANVSSRFLLPDGSSFAKAYVIAPRSRFTIWVDQEDPRLRDTAVSAVVTSTNGVPIVAERSMWWPGPTSTTWGEAHASPGATQTDPSWCLAEGEAGPGVDTYILVANTSDQPRRIRATLFFENGQRPVSGTFDVAPTSRFNVYPPVDFPGTFSGVTRRRFGARIESMPEPGQEAGGIVVERAMYSGDGVRAWAAGTNALATPCR</sequence>
<evidence type="ECO:0000256" key="3">
    <source>
        <dbReference type="ARBA" id="ARBA00022729"/>
    </source>
</evidence>
<dbReference type="EMBL" id="CP015136">
    <property type="protein sequence ID" value="AMY12118.1"/>
    <property type="molecule type" value="Genomic_DNA"/>
</dbReference>
<dbReference type="InterPro" id="IPR036698">
    <property type="entry name" value="TM1070-like_sf"/>
</dbReference>
<evidence type="ECO:0000256" key="1">
    <source>
        <dbReference type="ARBA" id="ARBA00004613"/>
    </source>
</evidence>
<name>A0A143PV97_LUTPR</name>
<keyword evidence="7" id="KW-1185">Reference proteome</keyword>
<dbReference type="AlphaFoldDB" id="A0A143PV97"/>
<reference evidence="6 7" key="1">
    <citation type="journal article" date="2016" name="Genome Announc.">
        <title>First Complete Genome Sequence of a Subdivision 6 Acidobacterium Strain.</title>
        <authorList>
            <person name="Huang S."/>
            <person name="Vieira S."/>
            <person name="Bunk B."/>
            <person name="Riedel T."/>
            <person name="Sproer C."/>
            <person name="Overmann J."/>
        </authorList>
    </citation>
    <scope>NUCLEOTIDE SEQUENCE [LARGE SCALE GENOMIC DNA]</scope>
    <source>
        <strain evidence="7">DSM 100886 HEG_-6_39</strain>
    </source>
</reference>
<dbReference type="KEGG" id="abac:LuPra_05390"/>
<dbReference type="STRING" id="1855912.LuPra_05390"/>
<evidence type="ECO:0000256" key="4">
    <source>
        <dbReference type="ARBA" id="ARBA00022837"/>
    </source>
</evidence>
<keyword evidence="4" id="KW-0106">Calcium</keyword>
<protein>
    <submittedName>
        <fullName evidence="6">Sensory rhodopsin transducer</fullName>
    </submittedName>
</protein>
<evidence type="ECO:0000313" key="7">
    <source>
        <dbReference type="Proteomes" id="UP000076079"/>
    </source>
</evidence>